<gene>
    <name evidence="4" type="primary">iolG</name>
    <name evidence="7" type="ORF">OMP38_01965</name>
</gene>
<comment type="catalytic activity">
    <reaction evidence="4">
        <text>1D-chiro-inositol + NAD(+) = scyllo-inosine + NADH + H(+)</text>
        <dbReference type="Rhea" id="RHEA:25832"/>
        <dbReference type="ChEBI" id="CHEBI:15378"/>
        <dbReference type="ChEBI" id="CHEBI:27372"/>
        <dbReference type="ChEBI" id="CHEBI:50920"/>
        <dbReference type="ChEBI" id="CHEBI:57540"/>
        <dbReference type="ChEBI" id="CHEBI:57945"/>
        <dbReference type="EC" id="1.1.1.369"/>
    </reaction>
</comment>
<dbReference type="Pfam" id="PF01408">
    <property type="entry name" value="GFO_IDH_MocA"/>
    <property type="match status" value="1"/>
</dbReference>
<dbReference type="Gene3D" id="3.40.50.720">
    <property type="entry name" value="NAD(P)-binding Rossmann-like Domain"/>
    <property type="match status" value="1"/>
</dbReference>
<dbReference type="InterPro" id="IPR004104">
    <property type="entry name" value="Gfo/Idh/MocA-like_OxRdtase_C"/>
</dbReference>
<dbReference type="RefSeq" id="WP_277563655.1">
    <property type="nucleotide sequence ID" value="NZ_JAPDHZ010000002.1"/>
</dbReference>
<accession>A0A9X4KCY5</accession>
<evidence type="ECO:0000313" key="8">
    <source>
        <dbReference type="Proteomes" id="UP001153387"/>
    </source>
</evidence>
<protein>
    <recommendedName>
        <fullName evidence="4">Inositol 2-dehydrogenase/D-chiro-inositol 3-dehydrogenase</fullName>
        <ecNumber evidence="4">1.1.1.18</ecNumber>
        <ecNumber evidence="4">1.1.1.369</ecNumber>
    </recommendedName>
    <alternativeName>
        <fullName evidence="4">Myo-inositol 2-dehydrogenase/D-chiro-inositol 3-dehydrogenase</fullName>
        <shortName evidence="4">MI 2-dehydrogenase/DCI 3-dehydrogenase</shortName>
    </alternativeName>
</protein>
<dbReference type="Pfam" id="PF02894">
    <property type="entry name" value="GFO_IDH_MocA_C"/>
    <property type="match status" value="1"/>
</dbReference>
<proteinExistence type="inferred from homology"/>
<dbReference type="EC" id="1.1.1.18" evidence="4"/>
<dbReference type="PANTHER" id="PTHR43593:SF1">
    <property type="entry name" value="INOSITOL 2-DEHYDROGENASE"/>
    <property type="match status" value="1"/>
</dbReference>
<dbReference type="PANTHER" id="PTHR43593">
    <property type="match status" value="1"/>
</dbReference>
<organism evidence="7 8">
    <name type="scientific">Cohnella ginsengisoli</name>
    <dbReference type="NCBI Taxonomy" id="425004"/>
    <lineage>
        <taxon>Bacteria</taxon>
        <taxon>Bacillati</taxon>
        <taxon>Bacillota</taxon>
        <taxon>Bacilli</taxon>
        <taxon>Bacillales</taxon>
        <taxon>Paenibacillaceae</taxon>
        <taxon>Cohnella</taxon>
    </lineage>
</organism>
<feature type="domain" description="Gfo/Idh/MocA-like oxidoreductase C-terminal" evidence="6">
    <location>
        <begin position="137"/>
        <end position="322"/>
    </location>
</feature>
<dbReference type="SUPFAM" id="SSF51735">
    <property type="entry name" value="NAD(P)-binding Rossmann-fold domains"/>
    <property type="match status" value="1"/>
</dbReference>
<evidence type="ECO:0000313" key="7">
    <source>
        <dbReference type="EMBL" id="MDG0789748.1"/>
    </source>
</evidence>
<dbReference type="InterPro" id="IPR036291">
    <property type="entry name" value="NAD(P)-bd_dom_sf"/>
</dbReference>
<evidence type="ECO:0000256" key="3">
    <source>
        <dbReference type="ARBA" id="ARBA00023027"/>
    </source>
</evidence>
<evidence type="ECO:0000256" key="4">
    <source>
        <dbReference type="HAMAP-Rule" id="MF_01671"/>
    </source>
</evidence>
<dbReference type="EC" id="1.1.1.369" evidence="4"/>
<dbReference type="HAMAP" id="MF_01671">
    <property type="entry name" value="IolG"/>
    <property type="match status" value="1"/>
</dbReference>
<feature type="domain" description="Gfo/Idh/MocA-like oxidoreductase N-terminal" evidence="5">
    <location>
        <begin position="3"/>
        <end position="125"/>
    </location>
</feature>
<comment type="catalytic activity">
    <reaction evidence="4">
        <text>myo-inositol + NAD(+) = scyllo-inosose + NADH + H(+)</text>
        <dbReference type="Rhea" id="RHEA:16949"/>
        <dbReference type="ChEBI" id="CHEBI:15378"/>
        <dbReference type="ChEBI" id="CHEBI:17268"/>
        <dbReference type="ChEBI" id="CHEBI:17811"/>
        <dbReference type="ChEBI" id="CHEBI:57540"/>
        <dbReference type="ChEBI" id="CHEBI:57945"/>
        <dbReference type="EC" id="1.1.1.18"/>
    </reaction>
</comment>
<keyword evidence="3 4" id="KW-0520">NAD</keyword>
<comment type="similarity">
    <text evidence="1 4">Belongs to the Gfo/Idh/MocA family.</text>
</comment>
<evidence type="ECO:0000256" key="2">
    <source>
        <dbReference type="ARBA" id="ARBA00023002"/>
    </source>
</evidence>
<comment type="subunit">
    <text evidence="4">Homotetramer.</text>
</comment>
<dbReference type="GO" id="GO:0050112">
    <property type="term" value="F:inositol 2-dehydrogenase (NAD+) activity"/>
    <property type="evidence" value="ECO:0007669"/>
    <property type="project" value="UniProtKB-UniRule"/>
</dbReference>
<evidence type="ECO:0000256" key="1">
    <source>
        <dbReference type="ARBA" id="ARBA00010928"/>
    </source>
</evidence>
<comment type="function">
    <text evidence="4">Involved in the oxidation of myo-inositol (MI) and D-chiro-inositol (DCI) to 2-keto-myo-inositol (2KMI or 2-inosose) and 1-keto-D-chiro-inositol (1KDCI), respectively.</text>
</comment>
<dbReference type="SUPFAM" id="SSF55347">
    <property type="entry name" value="Glyceraldehyde-3-phosphate dehydrogenase-like, C-terminal domain"/>
    <property type="match status" value="1"/>
</dbReference>
<dbReference type="InterPro" id="IPR050424">
    <property type="entry name" value="Gfo-Idh-MocA_inositol_DH"/>
</dbReference>
<comment type="caution">
    <text evidence="7">The sequence shown here is derived from an EMBL/GenBank/DDBJ whole genome shotgun (WGS) entry which is preliminary data.</text>
</comment>
<sequence length="348" mass="38482">MTLRVGVIGTGAIGRDHIRRMTQVLKGAAVVAVTDVNAAQAQQVANEFNLQAAVYDNGLDLIRAQEVDAVMVTSWGATHEEFVLASIAAGKPVFCEKPLAVTAEGCKRIVEAEAAFGKMLVQVGYMRRYDRGYRVLKETIDSGVIGHPLILHCAHRNVSVPDFYTRDMSVVDTFIHELDVHRWLLDDDYVSVQVVRPRRSSLSGEHLNDPLLVYMETAKGVRINGEIFVNCKYGYDIQCQVVGETGIVSLPEPMSVTMRSEAKLSNALLTDWKDRFIEAYDIELQDWIDATLRGEMNGPSAWDGYSAAVAADACLAARDSGDIVRIDMPERPSFYRSKHSESAAEAIR</sequence>
<comment type="pathway">
    <text evidence="4">Polyol metabolism; myo-inositol degradation into acetyl-CoA; acetyl-CoA from myo-inositol: step 1/7.</text>
</comment>
<dbReference type="Proteomes" id="UP001153387">
    <property type="component" value="Unassembled WGS sequence"/>
</dbReference>
<dbReference type="EMBL" id="JAPDHZ010000002">
    <property type="protein sequence ID" value="MDG0789748.1"/>
    <property type="molecule type" value="Genomic_DNA"/>
</dbReference>
<name>A0A9X4KCY5_9BACL</name>
<evidence type="ECO:0000259" key="5">
    <source>
        <dbReference type="Pfam" id="PF01408"/>
    </source>
</evidence>
<dbReference type="Gene3D" id="3.30.360.10">
    <property type="entry name" value="Dihydrodipicolinate Reductase, domain 2"/>
    <property type="match status" value="1"/>
</dbReference>
<dbReference type="InterPro" id="IPR000683">
    <property type="entry name" value="Gfo/Idh/MocA-like_OxRdtase_N"/>
</dbReference>
<dbReference type="AlphaFoldDB" id="A0A9X4KCY5"/>
<dbReference type="InterPro" id="IPR023794">
    <property type="entry name" value="MI/DCI_dehydrogenase"/>
</dbReference>
<reference evidence="7 8" key="1">
    <citation type="submission" date="2022-10" db="EMBL/GenBank/DDBJ databases">
        <title>Comparative genomic analysis of Cohnella hashimotonis sp. nov., isolated from the International Space Station.</title>
        <authorList>
            <person name="Simpson A."/>
            <person name="Venkateswaran K."/>
        </authorList>
    </citation>
    <scope>NUCLEOTIDE SEQUENCE [LARGE SCALE GENOMIC DNA]</scope>
    <source>
        <strain evidence="7 8">DSM 18997</strain>
    </source>
</reference>
<keyword evidence="2 4" id="KW-0560">Oxidoreductase</keyword>
<dbReference type="GO" id="GO:0000166">
    <property type="term" value="F:nucleotide binding"/>
    <property type="evidence" value="ECO:0007669"/>
    <property type="project" value="InterPro"/>
</dbReference>
<evidence type="ECO:0000259" key="6">
    <source>
        <dbReference type="Pfam" id="PF02894"/>
    </source>
</evidence>
<dbReference type="GO" id="GO:0019310">
    <property type="term" value="P:inositol catabolic process"/>
    <property type="evidence" value="ECO:0007669"/>
    <property type="project" value="UniProtKB-UniRule"/>
</dbReference>
<keyword evidence="8" id="KW-1185">Reference proteome</keyword>